<evidence type="ECO:0000313" key="1">
    <source>
        <dbReference type="EMBL" id="KRK79220.1"/>
    </source>
</evidence>
<organism evidence="1 2">
    <name type="scientific">Companilactobacillus nodensis DSM 19682 = JCM 14932 = NBRC 107160</name>
    <dbReference type="NCBI Taxonomy" id="1423775"/>
    <lineage>
        <taxon>Bacteria</taxon>
        <taxon>Bacillati</taxon>
        <taxon>Bacillota</taxon>
        <taxon>Bacilli</taxon>
        <taxon>Lactobacillales</taxon>
        <taxon>Lactobacillaceae</taxon>
        <taxon>Companilactobacillus</taxon>
    </lineage>
</organism>
<evidence type="ECO:0000313" key="2">
    <source>
        <dbReference type="Proteomes" id="UP000051248"/>
    </source>
</evidence>
<dbReference type="RefSeq" id="WP_025023126.1">
    <property type="nucleotide sequence ID" value="NZ_AZDZ01000019.1"/>
</dbReference>
<keyword evidence="2" id="KW-1185">Reference proteome</keyword>
<dbReference type="EMBL" id="AZDZ01000019">
    <property type="protein sequence ID" value="KRK79220.1"/>
    <property type="molecule type" value="Genomic_DNA"/>
</dbReference>
<protein>
    <submittedName>
        <fullName evidence="1">Uncharacterized protein</fullName>
    </submittedName>
</protein>
<dbReference type="eggNOG" id="COG0846">
    <property type="taxonomic scope" value="Bacteria"/>
</dbReference>
<name>A0A0R1KEM5_9LACO</name>
<sequence>MNTFIKANQDKKLLLLELGVGRMTPMFIQQPFWNLTYNLPQASYVDINPKDAMTHPKIEDKSLVIHADINTVFADIVNDNNKGIS</sequence>
<dbReference type="AlphaFoldDB" id="A0A0R1KEM5"/>
<proteinExistence type="predicted"/>
<gene>
    <name evidence="1" type="ORF">FD03_GL001585</name>
</gene>
<dbReference type="PATRIC" id="fig|1423775.4.peg.1616"/>
<dbReference type="STRING" id="1423775.FD03_GL001585"/>
<accession>A0A0R1KEM5</accession>
<dbReference type="Proteomes" id="UP000051248">
    <property type="component" value="Unassembled WGS sequence"/>
</dbReference>
<comment type="caution">
    <text evidence="1">The sequence shown here is derived from an EMBL/GenBank/DDBJ whole genome shotgun (WGS) entry which is preliminary data.</text>
</comment>
<reference evidence="1 2" key="1">
    <citation type="journal article" date="2015" name="Genome Announc.">
        <title>Expanding the biotechnology potential of lactobacilli through comparative genomics of 213 strains and associated genera.</title>
        <authorList>
            <person name="Sun Z."/>
            <person name="Harris H.M."/>
            <person name="McCann A."/>
            <person name="Guo C."/>
            <person name="Argimon S."/>
            <person name="Zhang W."/>
            <person name="Yang X."/>
            <person name="Jeffery I.B."/>
            <person name="Cooney J.C."/>
            <person name="Kagawa T.F."/>
            <person name="Liu W."/>
            <person name="Song Y."/>
            <person name="Salvetti E."/>
            <person name="Wrobel A."/>
            <person name="Rasinkangas P."/>
            <person name="Parkhill J."/>
            <person name="Rea M.C."/>
            <person name="O'Sullivan O."/>
            <person name="Ritari J."/>
            <person name="Douillard F.P."/>
            <person name="Paul Ross R."/>
            <person name="Yang R."/>
            <person name="Briner A.E."/>
            <person name="Felis G.E."/>
            <person name="de Vos W.M."/>
            <person name="Barrangou R."/>
            <person name="Klaenhammer T.R."/>
            <person name="Caufield P.W."/>
            <person name="Cui Y."/>
            <person name="Zhang H."/>
            <person name="O'Toole P.W."/>
        </authorList>
    </citation>
    <scope>NUCLEOTIDE SEQUENCE [LARGE SCALE GENOMIC DNA]</scope>
    <source>
        <strain evidence="1 2">DSM 19682</strain>
    </source>
</reference>